<comment type="caution">
    <text evidence="1">The sequence shown here is derived from an EMBL/GenBank/DDBJ whole genome shotgun (WGS) entry which is preliminary data.</text>
</comment>
<organism evidence="1 2">
    <name type="scientific">Araneus ventricosus</name>
    <name type="common">Orbweaver spider</name>
    <name type="synonym">Epeira ventricosa</name>
    <dbReference type="NCBI Taxonomy" id="182803"/>
    <lineage>
        <taxon>Eukaryota</taxon>
        <taxon>Metazoa</taxon>
        <taxon>Ecdysozoa</taxon>
        <taxon>Arthropoda</taxon>
        <taxon>Chelicerata</taxon>
        <taxon>Arachnida</taxon>
        <taxon>Araneae</taxon>
        <taxon>Araneomorphae</taxon>
        <taxon>Entelegynae</taxon>
        <taxon>Araneoidea</taxon>
        <taxon>Araneidae</taxon>
        <taxon>Araneus</taxon>
    </lineage>
</organism>
<reference evidence="1 2" key="1">
    <citation type="journal article" date="2019" name="Sci. Rep.">
        <title>Orb-weaving spider Araneus ventricosus genome elucidates the spidroin gene catalogue.</title>
        <authorList>
            <person name="Kono N."/>
            <person name="Nakamura H."/>
            <person name="Ohtoshi R."/>
            <person name="Moran D.A.P."/>
            <person name="Shinohara A."/>
            <person name="Yoshida Y."/>
            <person name="Fujiwara M."/>
            <person name="Mori M."/>
            <person name="Tomita M."/>
            <person name="Arakawa K."/>
        </authorList>
    </citation>
    <scope>NUCLEOTIDE SEQUENCE [LARGE SCALE GENOMIC DNA]</scope>
</reference>
<dbReference type="OrthoDB" id="6435686at2759"/>
<gene>
    <name evidence="1" type="ORF">AVEN_83379_1</name>
</gene>
<protein>
    <submittedName>
        <fullName evidence="1">Uncharacterized protein</fullName>
    </submittedName>
</protein>
<dbReference type="Proteomes" id="UP000499080">
    <property type="component" value="Unassembled WGS sequence"/>
</dbReference>
<proteinExistence type="predicted"/>
<sequence>MVTLLRTDLAQKLKEQLIDTASNISLKTTTGEKTEILGKLDASIECGPRKFHHRIYVADITDPWIFFKNLARFICFQPVYSIPSLAPYLP</sequence>
<keyword evidence="2" id="KW-1185">Reference proteome</keyword>
<dbReference type="EMBL" id="BGPR01001982">
    <property type="protein sequence ID" value="GBM65527.1"/>
    <property type="molecule type" value="Genomic_DNA"/>
</dbReference>
<name>A0A4Y2HJN4_ARAVE</name>
<evidence type="ECO:0000313" key="2">
    <source>
        <dbReference type="Proteomes" id="UP000499080"/>
    </source>
</evidence>
<accession>A0A4Y2HJN4</accession>
<dbReference type="AlphaFoldDB" id="A0A4Y2HJN4"/>
<evidence type="ECO:0000313" key="1">
    <source>
        <dbReference type="EMBL" id="GBM65527.1"/>
    </source>
</evidence>